<dbReference type="AlphaFoldDB" id="A0A067DF49"/>
<evidence type="ECO:0000313" key="3">
    <source>
        <dbReference type="Proteomes" id="UP000027120"/>
    </source>
</evidence>
<accession>A0A067DF49</accession>
<dbReference type="EMBL" id="KK790064">
    <property type="protein sequence ID" value="KDO37653.1"/>
    <property type="molecule type" value="Genomic_DNA"/>
</dbReference>
<keyword evidence="3" id="KW-1185">Reference proteome</keyword>
<proteinExistence type="predicted"/>
<dbReference type="EMBL" id="KK790064">
    <property type="protein sequence ID" value="KDO37652.1"/>
    <property type="molecule type" value="Genomic_DNA"/>
</dbReference>
<sequence length="92" mass="10581">MASSTQSINQSIVCKNIRLTTKHSKFRKQCGSLHDSTLRTQTFNQRSKGHSIWSKTRPEDSPKNNKNRRNSTHFAKAVNQDIVSIKIWKQPS</sequence>
<evidence type="ECO:0000313" key="2">
    <source>
        <dbReference type="EMBL" id="KDO37652.1"/>
    </source>
</evidence>
<dbReference type="Proteomes" id="UP000027120">
    <property type="component" value="Unassembled WGS sequence"/>
</dbReference>
<reference evidence="2 3" key="1">
    <citation type="submission" date="2014-04" db="EMBL/GenBank/DDBJ databases">
        <authorList>
            <consortium name="International Citrus Genome Consortium"/>
            <person name="Gmitter F."/>
            <person name="Chen C."/>
            <person name="Farmerie W."/>
            <person name="Harkins T."/>
            <person name="Desany B."/>
            <person name="Mohiuddin M."/>
            <person name="Kodira C."/>
            <person name="Borodovsky M."/>
            <person name="Lomsadze A."/>
            <person name="Burns P."/>
            <person name="Jenkins J."/>
            <person name="Prochnik S."/>
            <person name="Shu S."/>
            <person name="Chapman J."/>
            <person name="Pitluck S."/>
            <person name="Schmutz J."/>
            <person name="Rokhsar D."/>
        </authorList>
    </citation>
    <scope>NUCLEOTIDE SEQUENCE</scope>
</reference>
<protein>
    <submittedName>
        <fullName evidence="2">Uncharacterized protein</fullName>
    </submittedName>
</protein>
<gene>
    <name evidence="2" type="ORF">CISIN_1g0345331mg</name>
</gene>
<evidence type="ECO:0000256" key="1">
    <source>
        <dbReference type="SAM" id="MobiDB-lite"/>
    </source>
</evidence>
<feature type="region of interest" description="Disordered" evidence="1">
    <location>
        <begin position="37"/>
        <end position="72"/>
    </location>
</feature>
<organism evidence="2 3">
    <name type="scientific">Citrus sinensis</name>
    <name type="common">Sweet orange</name>
    <name type="synonym">Citrus aurantium var. sinensis</name>
    <dbReference type="NCBI Taxonomy" id="2711"/>
    <lineage>
        <taxon>Eukaryota</taxon>
        <taxon>Viridiplantae</taxon>
        <taxon>Streptophyta</taxon>
        <taxon>Embryophyta</taxon>
        <taxon>Tracheophyta</taxon>
        <taxon>Spermatophyta</taxon>
        <taxon>Magnoliopsida</taxon>
        <taxon>eudicotyledons</taxon>
        <taxon>Gunneridae</taxon>
        <taxon>Pentapetalae</taxon>
        <taxon>rosids</taxon>
        <taxon>malvids</taxon>
        <taxon>Sapindales</taxon>
        <taxon>Rutaceae</taxon>
        <taxon>Aurantioideae</taxon>
        <taxon>Citrus</taxon>
    </lineage>
</organism>
<feature type="compositionally biased region" description="Polar residues" evidence="1">
    <location>
        <begin position="37"/>
        <end position="46"/>
    </location>
</feature>
<name>A0A067DF49_CITSI</name>